<dbReference type="Gene3D" id="3.40.50.150">
    <property type="entry name" value="Vaccinia Virus protein VP39"/>
    <property type="match status" value="1"/>
</dbReference>
<accession>A0A382BAY4</accession>
<dbReference type="InterPro" id="IPR029063">
    <property type="entry name" value="SAM-dependent_MTases_sf"/>
</dbReference>
<evidence type="ECO:0000313" key="2">
    <source>
        <dbReference type="EMBL" id="SVB10938.1"/>
    </source>
</evidence>
<sequence>EENSDQIKRFLETYPHFRLEPGKGVDGKYLDYQGQLHVLPQEFGFDGSFAARMRRIS</sequence>
<dbReference type="GO" id="GO:0008168">
    <property type="term" value="F:methyltransferase activity"/>
    <property type="evidence" value="ECO:0007669"/>
    <property type="project" value="InterPro"/>
</dbReference>
<dbReference type="PROSITE" id="PS51686">
    <property type="entry name" value="SAM_MT_RSMB_NOP"/>
    <property type="match status" value="1"/>
</dbReference>
<organism evidence="2">
    <name type="scientific">marine metagenome</name>
    <dbReference type="NCBI Taxonomy" id="408172"/>
    <lineage>
        <taxon>unclassified sequences</taxon>
        <taxon>metagenomes</taxon>
        <taxon>ecological metagenomes</taxon>
    </lineage>
</organism>
<gene>
    <name evidence="2" type="ORF">METZ01_LOCUS163792</name>
</gene>
<name>A0A382BAY4_9ZZZZ</name>
<feature type="domain" description="SAM-dependent MTase RsmB/NOP-type" evidence="1">
    <location>
        <begin position="1"/>
        <end position="56"/>
    </location>
</feature>
<dbReference type="InterPro" id="IPR001678">
    <property type="entry name" value="MeTrfase_RsmB-F_NOP2_dom"/>
</dbReference>
<dbReference type="EMBL" id="UINC01028980">
    <property type="protein sequence ID" value="SVB10938.1"/>
    <property type="molecule type" value="Genomic_DNA"/>
</dbReference>
<dbReference type="AlphaFoldDB" id="A0A382BAY4"/>
<evidence type="ECO:0000259" key="1">
    <source>
        <dbReference type="PROSITE" id="PS51686"/>
    </source>
</evidence>
<protein>
    <recommendedName>
        <fullName evidence="1">SAM-dependent MTase RsmB/NOP-type domain-containing protein</fullName>
    </recommendedName>
</protein>
<reference evidence="2" key="1">
    <citation type="submission" date="2018-05" db="EMBL/GenBank/DDBJ databases">
        <authorList>
            <person name="Lanie J.A."/>
            <person name="Ng W.-L."/>
            <person name="Kazmierczak K.M."/>
            <person name="Andrzejewski T.M."/>
            <person name="Davidsen T.M."/>
            <person name="Wayne K.J."/>
            <person name="Tettelin H."/>
            <person name="Glass J.I."/>
            <person name="Rusch D."/>
            <person name="Podicherti R."/>
            <person name="Tsui H.-C.T."/>
            <person name="Winkler M.E."/>
        </authorList>
    </citation>
    <scope>NUCLEOTIDE SEQUENCE</scope>
</reference>
<proteinExistence type="predicted"/>
<feature type="non-terminal residue" evidence="2">
    <location>
        <position position="1"/>
    </location>
</feature>